<evidence type="ECO:0000256" key="5">
    <source>
        <dbReference type="ARBA" id="ARBA00023049"/>
    </source>
</evidence>
<dbReference type="InterPro" id="IPR051156">
    <property type="entry name" value="Mito/Outer_Membr_Metalloprot"/>
</dbReference>
<dbReference type="PANTHER" id="PTHR22726:SF1">
    <property type="entry name" value="METALLOENDOPEPTIDASE OMA1, MITOCHONDRIAL"/>
    <property type="match status" value="1"/>
</dbReference>
<organism evidence="8 9">
    <name type="scientific">Phormidium yuhuli AB48</name>
    <dbReference type="NCBI Taxonomy" id="2940671"/>
    <lineage>
        <taxon>Bacteria</taxon>
        <taxon>Bacillati</taxon>
        <taxon>Cyanobacteriota</taxon>
        <taxon>Cyanophyceae</taxon>
        <taxon>Oscillatoriophycideae</taxon>
        <taxon>Oscillatoriales</taxon>
        <taxon>Oscillatoriaceae</taxon>
        <taxon>Phormidium</taxon>
        <taxon>Phormidium yuhuli</taxon>
    </lineage>
</organism>
<dbReference type="Pfam" id="PF01435">
    <property type="entry name" value="Peptidase_M48"/>
    <property type="match status" value="1"/>
</dbReference>
<evidence type="ECO:0000256" key="2">
    <source>
        <dbReference type="ARBA" id="ARBA00022723"/>
    </source>
</evidence>
<comment type="cofactor">
    <cofactor evidence="6">
        <name>Zn(2+)</name>
        <dbReference type="ChEBI" id="CHEBI:29105"/>
    </cofactor>
    <text evidence="6">Binds 1 zinc ion per subunit.</text>
</comment>
<dbReference type="PANTHER" id="PTHR22726">
    <property type="entry name" value="METALLOENDOPEPTIDASE OMA1"/>
    <property type="match status" value="1"/>
</dbReference>
<feature type="domain" description="Peptidase M48" evidence="7">
    <location>
        <begin position="78"/>
        <end position="249"/>
    </location>
</feature>
<evidence type="ECO:0000256" key="6">
    <source>
        <dbReference type="RuleBase" id="RU003983"/>
    </source>
</evidence>
<dbReference type="Gene3D" id="3.30.2010.10">
    <property type="entry name" value="Metalloproteases ('zincins'), catalytic domain"/>
    <property type="match status" value="1"/>
</dbReference>
<keyword evidence="5 6" id="KW-0482">Metalloprotease</keyword>
<keyword evidence="2" id="KW-0479">Metal-binding</keyword>
<sequence>MSRLPRRLLYGTLSLVTAVSVLVVSTPVGYGFSLFDILPNVIQVIQISSMSDRQEVALGRQINDRLVRDVRISNNRQVNNYVNAIGQRLVAVSSRANLPFTFQVVEDDNINAFATLGGFVYVNTGLIRRADNEAELAGVVAHEIAHVTERHVLARLRQAAIAEGVMNAAGINPDVLVNIAYELVINRPNSRSAEYEADEVGMQLLIAGNYAPVGMINFFERLLSGGGGLPQFLNTHPDTRNRVARLREILDPSRAAVGDGLDSNHYRQQIQSLI</sequence>
<gene>
    <name evidence="8" type="ORF">NEA10_00065</name>
</gene>
<evidence type="ECO:0000313" key="9">
    <source>
        <dbReference type="Proteomes" id="UP001056708"/>
    </source>
</evidence>
<comment type="similarity">
    <text evidence="6">Belongs to the peptidase M48 family.</text>
</comment>
<evidence type="ECO:0000259" key="7">
    <source>
        <dbReference type="Pfam" id="PF01435"/>
    </source>
</evidence>
<keyword evidence="3 6" id="KW-0378">Hydrolase</keyword>
<evidence type="ECO:0000256" key="3">
    <source>
        <dbReference type="ARBA" id="ARBA00022801"/>
    </source>
</evidence>
<keyword evidence="4 6" id="KW-0862">Zinc</keyword>
<dbReference type="EMBL" id="CP098611">
    <property type="protein sequence ID" value="USR91176.1"/>
    <property type="molecule type" value="Genomic_DNA"/>
</dbReference>
<name>A0ABY5AQX6_9CYAN</name>
<evidence type="ECO:0000256" key="1">
    <source>
        <dbReference type="ARBA" id="ARBA00022670"/>
    </source>
</evidence>
<dbReference type="CDD" id="cd07333">
    <property type="entry name" value="M48C_bepA_like"/>
    <property type="match status" value="1"/>
</dbReference>
<dbReference type="RefSeq" id="WP_252663207.1">
    <property type="nucleotide sequence ID" value="NZ_CP098611.1"/>
</dbReference>
<reference evidence="8" key="1">
    <citation type="submission" date="2022-06" db="EMBL/GenBank/DDBJ databases">
        <title>Genome sequence of Phormidium yuhuli AB48 isolated from an industrial photobioreactor environment.</title>
        <authorList>
            <person name="Qiu Y."/>
            <person name="Noonan A.J.C."/>
            <person name="Dofher K."/>
            <person name="Koch M."/>
            <person name="Kieft B."/>
            <person name="Lin X."/>
            <person name="Ziels R.M."/>
            <person name="Hallam S.J."/>
        </authorList>
    </citation>
    <scope>NUCLEOTIDE SEQUENCE</scope>
    <source>
        <strain evidence="8">AB48</strain>
    </source>
</reference>
<evidence type="ECO:0000256" key="4">
    <source>
        <dbReference type="ARBA" id="ARBA00022833"/>
    </source>
</evidence>
<proteinExistence type="inferred from homology"/>
<evidence type="ECO:0000313" key="8">
    <source>
        <dbReference type="EMBL" id="USR91176.1"/>
    </source>
</evidence>
<dbReference type="InterPro" id="IPR001915">
    <property type="entry name" value="Peptidase_M48"/>
</dbReference>
<keyword evidence="1 6" id="KW-0645">Protease</keyword>
<protein>
    <submittedName>
        <fullName evidence="8">M48 family metallopeptidase</fullName>
    </submittedName>
</protein>
<keyword evidence="9" id="KW-1185">Reference proteome</keyword>
<accession>A0ABY5AQX6</accession>
<dbReference type="Proteomes" id="UP001056708">
    <property type="component" value="Chromosome"/>
</dbReference>